<sequence>MSTGTTRLTPQPCHACGITTDHPVRVGEVHAASGPGRTLYACPAHTPRVPAVQTPAAALADALRRSRDFGTGV</sequence>
<organism evidence="1 2">
    <name type="scientific">Streptomyces chengmaiensis</name>
    <dbReference type="NCBI Taxonomy" id="3040919"/>
    <lineage>
        <taxon>Bacteria</taxon>
        <taxon>Bacillati</taxon>
        <taxon>Actinomycetota</taxon>
        <taxon>Actinomycetes</taxon>
        <taxon>Kitasatosporales</taxon>
        <taxon>Streptomycetaceae</taxon>
        <taxon>Streptomyces</taxon>
    </lineage>
</organism>
<evidence type="ECO:0000313" key="2">
    <source>
        <dbReference type="Proteomes" id="UP001223144"/>
    </source>
</evidence>
<comment type="caution">
    <text evidence="1">The sequence shown here is derived from an EMBL/GenBank/DDBJ whole genome shotgun (WGS) entry which is preliminary data.</text>
</comment>
<accession>A0ABT6HSW4</accession>
<protein>
    <submittedName>
        <fullName evidence="1">Uncharacterized protein</fullName>
    </submittedName>
</protein>
<reference evidence="1 2" key="1">
    <citation type="submission" date="2023-04" db="EMBL/GenBank/DDBJ databases">
        <title>Streptomyces chengmaiensis sp. nov. isolated from the stem of mangrove plant in Hainan.</title>
        <authorList>
            <person name="Huang X."/>
            <person name="Zhou S."/>
            <person name="Chu X."/>
            <person name="Xie Y."/>
            <person name="Lin Y."/>
        </authorList>
    </citation>
    <scope>NUCLEOTIDE SEQUENCE [LARGE SCALE GENOMIC DNA]</scope>
    <source>
        <strain evidence="1 2">HNM0663</strain>
    </source>
</reference>
<proteinExistence type="predicted"/>
<gene>
    <name evidence="1" type="ORF">QCN29_24120</name>
</gene>
<evidence type="ECO:0000313" key="1">
    <source>
        <dbReference type="EMBL" id="MDH2391807.1"/>
    </source>
</evidence>
<dbReference type="Proteomes" id="UP001223144">
    <property type="component" value="Unassembled WGS sequence"/>
</dbReference>
<dbReference type="RefSeq" id="WP_279930734.1">
    <property type="nucleotide sequence ID" value="NZ_JARWBG010000032.1"/>
</dbReference>
<name>A0ABT6HSW4_9ACTN</name>
<dbReference type="EMBL" id="JARWBG010000032">
    <property type="protein sequence ID" value="MDH2391807.1"/>
    <property type="molecule type" value="Genomic_DNA"/>
</dbReference>
<keyword evidence="2" id="KW-1185">Reference proteome</keyword>